<dbReference type="InterPro" id="IPR046867">
    <property type="entry name" value="AldOxase/xan_DH_MoCoBD2"/>
</dbReference>
<reference evidence="3" key="1">
    <citation type="submission" date="2017-04" db="EMBL/GenBank/DDBJ databases">
        <authorList>
            <person name="Varghese N."/>
            <person name="Submissions S."/>
        </authorList>
    </citation>
    <scope>NUCLEOTIDE SEQUENCE [LARGE SCALE GENOMIC DNA]</scope>
    <source>
        <strain evidence="3">RKEM611</strain>
    </source>
</reference>
<dbReference type="GO" id="GO:0016491">
    <property type="term" value="F:oxidoreductase activity"/>
    <property type="evidence" value="ECO:0007669"/>
    <property type="project" value="InterPro"/>
</dbReference>
<dbReference type="RefSeq" id="WP_132321018.1">
    <property type="nucleotide sequence ID" value="NZ_FWZT01000013.1"/>
</dbReference>
<dbReference type="Pfam" id="PF01315">
    <property type="entry name" value="Ald_Xan_dh_C"/>
    <property type="match status" value="1"/>
</dbReference>
<dbReference type="Pfam" id="PF20256">
    <property type="entry name" value="MoCoBD_2"/>
    <property type="match status" value="2"/>
</dbReference>
<dbReference type="Proteomes" id="UP000192907">
    <property type="component" value="Unassembled WGS sequence"/>
</dbReference>
<name>A0A1Y6C925_9BACT</name>
<dbReference type="PANTHER" id="PTHR47495">
    <property type="entry name" value="ALDEHYDE DEHYDROGENASE"/>
    <property type="match status" value="1"/>
</dbReference>
<dbReference type="PANTHER" id="PTHR47495:SF3">
    <property type="entry name" value="BLR6219 PROTEIN"/>
    <property type="match status" value="1"/>
</dbReference>
<evidence type="ECO:0000259" key="1">
    <source>
        <dbReference type="SMART" id="SM01008"/>
    </source>
</evidence>
<dbReference type="PROSITE" id="PS51318">
    <property type="entry name" value="TAT"/>
    <property type="match status" value="1"/>
</dbReference>
<dbReference type="Gene3D" id="3.30.365.10">
    <property type="entry name" value="Aldehyde oxidase/xanthine dehydrogenase, molybdopterin binding domain"/>
    <property type="match status" value="4"/>
</dbReference>
<accession>A0A1Y6C925</accession>
<evidence type="ECO:0000313" key="2">
    <source>
        <dbReference type="EMBL" id="SMF42835.1"/>
    </source>
</evidence>
<proteinExistence type="predicted"/>
<dbReference type="AlphaFoldDB" id="A0A1Y6C925"/>
<dbReference type="InterPro" id="IPR052516">
    <property type="entry name" value="N-heterocyclic_Hydroxylase"/>
</dbReference>
<dbReference type="InterPro" id="IPR008274">
    <property type="entry name" value="AldOxase/xan_DH_MoCoBD1"/>
</dbReference>
<dbReference type="SUPFAM" id="SSF56003">
    <property type="entry name" value="Molybdenum cofactor-binding domain"/>
    <property type="match status" value="2"/>
</dbReference>
<dbReference type="STRING" id="1513793.SAMN06296036_11326"/>
<dbReference type="EMBL" id="FWZT01000013">
    <property type="protein sequence ID" value="SMF42835.1"/>
    <property type="molecule type" value="Genomic_DNA"/>
</dbReference>
<dbReference type="Pfam" id="PF02738">
    <property type="entry name" value="MoCoBD_1"/>
    <property type="match status" value="1"/>
</dbReference>
<protein>
    <submittedName>
        <fullName evidence="2">Isoquinoline 1-oxidoreductase, beta subunit</fullName>
    </submittedName>
</protein>
<dbReference type="SMART" id="SM01008">
    <property type="entry name" value="Ald_Xan_dh_C"/>
    <property type="match status" value="1"/>
</dbReference>
<dbReference type="InterPro" id="IPR012368">
    <property type="entry name" value="OxRdtase_Mopterin-bd_su_IorB"/>
</dbReference>
<dbReference type="InterPro" id="IPR000674">
    <property type="entry name" value="Ald_Oxase/Xan_DH_a/b"/>
</dbReference>
<sequence>MSLVIKNMSRRGFVQTSAGVAGFVLTTQAEGTATKIMAAMAAADPNKEFSPNVFLSVPSKGPIEIVCHRSEMGQGIRNGIPMLIAEELEVNLDDVKIIQATGDKKYGDQNTDGSRSIRFNWDRLRTFGATARTMLETAAAQTWKVKASECYAKEGKVYHKSSGKSLSYQELALVAAKLPVPKDVELKKPKDYKLIGKKSLSVDRKALSTGQATYGMDVERPGMVYAALNRSPTIGGSIKSFDAKDAKKQTGVMDVVTLDAIPQPINTNAAVAVIASNSWAAMQGASKVKVQWQDGPYGKLDTEAYMKKLKKAGEPSKLKVAQTEGKKPSAKPAYTVSQEFSAPFLVHAPMEPLVATAAPTKDGGMEIWAPIQDPQRLRASAAGYLKIPEEKVTVHVTFLGGGFGRKSQPDFGLEAVSLAQKLKKPVKVVWSREDEIKHGFYHAASWQKLSADLDKDGNLLSWNHDTVFPTVMTVFQAGVEKPHEFELGMGATNMPYRAGVATVRHGMVDAPVRVAWLRAVCNVFHATAINGFVDELARKVDKDPIDYRLQLIGKSRKLGHQDTGRLRAVIERCRDVSNWASRKKKGAKLGFASHYSFQSYVAVVVEVEKDSSGVRVKQVDMVADVGQVVHPEAVVSQFQGAAVFGLSAALYGDIQVKNGAVVQNNYHDYPVMRIDRSPKINVDLVENNFPPEGVGEPGTPPVVPAVIAAIRELTGDLITELPVSKHMNA</sequence>
<feature type="domain" description="Aldehyde oxidase/xanthine dehydrogenase a/b hammerhead" evidence="1">
    <location>
        <begin position="209"/>
        <end position="296"/>
    </location>
</feature>
<dbReference type="Gene3D" id="3.90.1170.50">
    <property type="entry name" value="Aldehyde oxidase/xanthine dehydrogenase, a/b hammerhead"/>
    <property type="match status" value="1"/>
</dbReference>
<dbReference type="InterPro" id="IPR037165">
    <property type="entry name" value="AldOxase/xan_DH_Mopterin-bd_sf"/>
</dbReference>
<organism evidence="2 3">
    <name type="scientific">Pseudobacteriovorax antillogorgiicola</name>
    <dbReference type="NCBI Taxonomy" id="1513793"/>
    <lineage>
        <taxon>Bacteria</taxon>
        <taxon>Pseudomonadati</taxon>
        <taxon>Bdellovibrionota</taxon>
        <taxon>Oligoflexia</taxon>
        <taxon>Oligoflexales</taxon>
        <taxon>Pseudobacteriovoracaceae</taxon>
        <taxon>Pseudobacteriovorax</taxon>
    </lineage>
</organism>
<evidence type="ECO:0000313" key="3">
    <source>
        <dbReference type="Proteomes" id="UP000192907"/>
    </source>
</evidence>
<keyword evidence="3" id="KW-1185">Reference proteome</keyword>
<dbReference type="OrthoDB" id="9767994at2"/>
<gene>
    <name evidence="2" type="ORF">SAMN06296036_11326</name>
</gene>
<dbReference type="InterPro" id="IPR006311">
    <property type="entry name" value="TAT_signal"/>
</dbReference>
<dbReference type="PIRSF" id="PIRSF036389">
    <property type="entry name" value="IOR_B"/>
    <property type="match status" value="1"/>
</dbReference>